<evidence type="ECO:0000313" key="2">
    <source>
        <dbReference type="Proteomes" id="UP000326396"/>
    </source>
</evidence>
<keyword evidence="2" id="KW-1185">Reference proteome</keyword>
<reference evidence="1 2" key="1">
    <citation type="submission" date="2019-05" db="EMBL/GenBank/DDBJ databases">
        <title>Mikania micrantha, genome provides insights into the molecular mechanism of rapid growth.</title>
        <authorList>
            <person name="Liu B."/>
        </authorList>
    </citation>
    <scope>NUCLEOTIDE SEQUENCE [LARGE SCALE GENOMIC DNA]</scope>
    <source>
        <strain evidence="1">NLD-2019</strain>
        <tissue evidence="1">Leaf</tissue>
    </source>
</reference>
<protein>
    <submittedName>
        <fullName evidence="1">Uncharacterized protein</fullName>
    </submittedName>
</protein>
<dbReference type="Proteomes" id="UP000326396">
    <property type="component" value="Linkage Group LG3"/>
</dbReference>
<accession>A0A5N6N976</accession>
<comment type="caution">
    <text evidence="1">The sequence shown here is derived from an EMBL/GenBank/DDBJ whole genome shotgun (WGS) entry which is preliminary data.</text>
</comment>
<name>A0A5N6N976_9ASTR</name>
<sequence>MILQKLTHCELQFPFQPSSELVVAKRQVEELDDISPLLEQQYEVAPMGFLKQIEQGEQTQMPTTIAPNIEDPNLKFINPKIEFALEKIKKRPRSIQRISQMLSAYVGDEHAITCSTPNRMYSVKYVKGLSYVELLQLFCNDCLDDGIIHLFAI</sequence>
<proteinExistence type="predicted"/>
<dbReference type="OrthoDB" id="1731907at2759"/>
<organism evidence="1 2">
    <name type="scientific">Mikania micrantha</name>
    <name type="common">bitter vine</name>
    <dbReference type="NCBI Taxonomy" id="192012"/>
    <lineage>
        <taxon>Eukaryota</taxon>
        <taxon>Viridiplantae</taxon>
        <taxon>Streptophyta</taxon>
        <taxon>Embryophyta</taxon>
        <taxon>Tracheophyta</taxon>
        <taxon>Spermatophyta</taxon>
        <taxon>Magnoliopsida</taxon>
        <taxon>eudicotyledons</taxon>
        <taxon>Gunneridae</taxon>
        <taxon>Pentapetalae</taxon>
        <taxon>asterids</taxon>
        <taxon>campanulids</taxon>
        <taxon>Asterales</taxon>
        <taxon>Asteraceae</taxon>
        <taxon>Asteroideae</taxon>
        <taxon>Heliantheae alliance</taxon>
        <taxon>Eupatorieae</taxon>
        <taxon>Mikania</taxon>
    </lineage>
</organism>
<evidence type="ECO:0000313" key="1">
    <source>
        <dbReference type="EMBL" id="KAD4385871.1"/>
    </source>
</evidence>
<gene>
    <name evidence="1" type="ORF">E3N88_26040</name>
</gene>
<dbReference type="AlphaFoldDB" id="A0A5N6N976"/>
<dbReference type="EMBL" id="SZYD01000013">
    <property type="protein sequence ID" value="KAD4385871.1"/>
    <property type="molecule type" value="Genomic_DNA"/>
</dbReference>